<evidence type="ECO:0000313" key="3">
    <source>
        <dbReference type="Proteomes" id="UP001597049"/>
    </source>
</evidence>
<evidence type="ECO:0000313" key="2">
    <source>
        <dbReference type="EMBL" id="MFD0931084.1"/>
    </source>
</evidence>
<dbReference type="InterPro" id="IPR034660">
    <property type="entry name" value="DinB/YfiT-like"/>
</dbReference>
<dbReference type="SUPFAM" id="SSF109854">
    <property type="entry name" value="DinB/YfiT-like putative metalloenzymes"/>
    <property type="match status" value="1"/>
</dbReference>
<comment type="caution">
    <text evidence="2">The sequence shown here is derived from an EMBL/GenBank/DDBJ whole genome shotgun (WGS) entry which is preliminary data.</text>
</comment>
<evidence type="ECO:0000259" key="1">
    <source>
        <dbReference type="Pfam" id="PF12867"/>
    </source>
</evidence>
<dbReference type="Gene3D" id="1.20.120.450">
    <property type="entry name" value="dinb family like domain"/>
    <property type="match status" value="1"/>
</dbReference>
<reference evidence="3" key="1">
    <citation type="journal article" date="2019" name="Int. J. Syst. Evol. Microbiol.">
        <title>The Global Catalogue of Microorganisms (GCM) 10K type strain sequencing project: providing services to taxonomists for standard genome sequencing and annotation.</title>
        <authorList>
            <consortium name="The Broad Institute Genomics Platform"/>
            <consortium name="The Broad Institute Genome Sequencing Center for Infectious Disease"/>
            <person name="Wu L."/>
            <person name="Ma J."/>
        </authorList>
    </citation>
    <scope>NUCLEOTIDE SEQUENCE [LARGE SCALE GENOMIC DNA]</scope>
    <source>
        <strain evidence="3">CCUG 56752</strain>
    </source>
</reference>
<keyword evidence="3" id="KW-1185">Reference proteome</keyword>
<organism evidence="2 3">
    <name type="scientific">Psychroflexus salinarum</name>
    <dbReference type="NCBI Taxonomy" id="546024"/>
    <lineage>
        <taxon>Bacteria</taxon>
        <taxon>Pseudomonadati</taxon>
        <taxon>Bacteroidota</taxon>
        <taxon>Flavobacteriia</taxon>
        <taxon>Flavobacteriales</taxon>
        <taxon>Flavobacteriaceae</taxon>
        <taxon>Psychroflexus</taxon>
    </lineage>
</organism>
<protein>
    <submittedName>
        <fullName evidence="2">DinB family protein</fullName>
    </submittedName>
</protein>
<dbReference type="InterPro" id="IPR024775">
    <property type="entry name" value="DinB-like"/>
</dbReference>
<dbReference type="RefSeq" id="WP_379656423.1">
    <property type="nucleotide sequence ID" value="NZ_JBHTIV010000002.1"/>
</dbReference>
<dbReference type="Proteomes" id="UP001597049">
    <property type="component" value="Unassembled WGS sequence"/>
</dbReference>
<dbReference type="Pfam" id="PF12867">
    <property type="entry name" value="DinB_2"/>
    <property type="match status" value="1"/>
</dbReference>
<name>A0ABW3GLJ4_9FLAO</name>
<accession>A0ABW3GLJ4</accession>
<sequence>MDNTTPEYWLRGPLEDIPALLQPAAHALLQTQLEAHRYTKDFNEKLLWETPFDRASVGFHLQHIAGVIDRMLTYAQQKQLSEIQFDYLEAEEKANSEISLTILLEHLNLKIDEALNYFKQLKNTDLTEFRSVGRKELPSTQIGVLFHAAEHSQRHIGQLLVTVSALKTRHNL</sequence>
<dbReference type="EMBL" id="JBHTIV010000002">
    <property type="protein sequence ID" value="MFD0931084.1"/>
    <property type="molecule type" value="Genomic_DNA"/>
</dbReference>
<proteinExistence type="predicted"/>
<feature type="domain" description="DinB-like" evidence="1">
    <location>
        <begin position="43"/>
        <end position="159"/>
    </location>
</feature>
<gene>
    <name evidence="2" type="ORF">ACFQ0R_00585</name>
</gene>